<evidence type="ECO:0000313" key="2">
    <source>
        <dbReference type="Proteomes" id="UP001054945"/>
    </source>
</evidence>
<organism evidence="1 2">
    <name type="scientific">Caerostris extrusa</name>
    <name type="common">Bark spider</name>
    <name type="synonym">Caerostris bankana</name>
    <dbReference type="NCBI Taxonomy" id="172846"/>
    <lineage>
        <taxon>Eukaryota</taxon>
        <taxon>Metazoa</taxon>
        <taxon>Ecdysozoa</taxon>
        <taxon>Arthropoda</taxon>
        <taxon>Chelicerata</taxon>
        <taxon>Arachnida</taxon>
        <taxon>Araneae</taxon>
        <taxon>Araneomorphae</taxon>
        <taxon>Entelegynae</taxon>
        <taxon>Araneoidea</taxon>
        <taxon>Araneidae</taxon>
        <taxon>Caerostris</taxon>
    </lineage>
</organism>
<name>A0AAV4NNW6_CAEEX</name>
<protein>
    <submittedName>
        <fullName evidence="1">Uncharacterized protein</fullName>
    </submittedName>
</protein>
<proteinExistence type="predicted"/>
<sequence>MPVELFHRSCISFRSRVDVTTQINSDVELGFTAETNDPSRTMMEGHFSLLCPPPKQILIALCKIHFLKRTELERKIHRASSSDADQILKTAAYTQIEKPSLHAKLALNMISILTCDVELIMSRNRPRCCVSELPT</sequence>
<accession>A0AAV4NNW6</accession>
<dbReference type="EMBL" id="BPLR01003585">
    <property type="protein sequence ID" value="GIX86383.1"/>
    <property type="molecule type" value="Genomic_DNA"/>
</dbReference>
<evidence type="ECO:0000313" key="1">
    <source>
        <dbReference type="EMBL" id="GIX86383.1"/>
    </source>
</evidence>
<reference evidence="1 2" key="1">
    <citation type="submission" date="2021-06" db="EMBL/GenBank/DDBJ databases">
        <title>Caerostris extrusa draft genome.</title>
        <authorList>
            <person name="Kono N."/>
            <person name="Arakawa K."/>
        </authorList>
    </citation>
    <scope>NUCLEOTIDE SEQUENCE [LARGE SCALE GENOMIC DNA]</scope>
</reference>
<keyword evidence="2" id="KW-1185">Reference proteome</keyword>
<gene>
    <name evidence="1" type="ORF">CEXT_442971</name>
</gene>
<comment type="caution">
    <text evidence="1">The sequence shown here is derived from an EMBL/GenBank/DDBJ whole genome shotgun (WGS) entry which is preliminary data.</text>
</comment>
<dbReference type="Proteomes" id="UP001054945">
    <property type="component" value="Unassembled WGS sequence"/>
</dbReference>
<dbReference type="AlphaFoldDB" id="A0AAV4NNW6"/>